<gene>
    <name evidence="1" type="ORF">AWC22_00795</name>
</gene>
<organism evidence="1 2">
    <name type="scientific">Mycobacterium riyadhense</name>
    <dbReference type="NCBI Taxonomy" id="486698"/>
    <lineage>
        <taxon>Bacteria</taxon>
        <taxon>Bacillati</taxon>
        <taxon>Actinomycetota</taxon>
        <taxon>Actinomycetes</taxon>
        <taxon>Mycobacteriales</taxon>
        <taxon>Mycobacteriaceae</taxon>
        <taxon>Mycobacterium</taxon>
    </lineage>
</organism>
<dbReference type="OrthoDB" id="3694837at2"/>
<evidence type="ECO:0000313" key="1">
    <source>
        <dbReference type="EMBL" id="ORW56988.1"/>
    </source>
</evidence>
<accession>A0A1X2B000</accession>
<dbReference type="EMBL" id="LQPQ01000253">
    <property type="protein sequence ID" value="ORW56988.1"/>
    <property type="molecule type" value="Genomic_DNA"/>
</dbReference>
<proteinExistence type="predicted"/>
<dbReference type="AlphaFoldDB" id="A0A1X2B000"/>
<keyword evidence="2" id="KW-1185">Reference proteome</keyword>
<dbReference type="Proteomes" id="UP000193087">
    <property type="component" value="Unassembled WGS sequence"/>
</dbReference>
<protein>
    <submittedName>
        <fullName evidence="1">Uncharacterized protein</fullName>
    </submittedName>
</protein>
<evidence type="ECO:0000313" key="2">
    <source>
        <dbReference type="Proteomes" id="UP000193087"/>
    </source>
</evidence>
<reference evidence="1 2" key="1">
    <citation type="submission" date="2016-01" db="EMBL/GenBank/DDBJ databases">
        <title>The new phylogeny of the genus Mycobacterium.</title>
        <authorList>
            <person name="Tarcisio F."/>
            <person name="Conor M."/>
            <person name="Antonella G."/>
            <person name="Elisabetta G."/>
            <person name="Giulia F.S."/>
            <person name="Sara T."/>
            <person name="Anna F."/>
            <person name="Clotilde B."/>
            <person name="Roberto B."/>
            <person name="Veronica D.S."/>
            <person name="Fabio R."/>
            <person name="Monica P."/>
            <person name="Olivier J."/>
            <person name="Enrico T."/>
            <person name="Nicola S."/>
        </authorList>
    </citation>
    <scope>NUCLEOTIDE SEQUENCE [LARGE SCALE GENOMIC DNA]</scope>
    <source>
        <strain evidence="1 2">DSM 45176</strain>
    </source>
</reference>
<comment type="caution">
    <text evidence="1">The sequence shown here is derived from an EMBL/GenBank/DDBJ whole genome shotgun (WGS) entry which is preliminary data.</text>
</comment>
<name>A0A1X2B000_9MYCO</name>
<dbReference type="RefSeq" id="WP_085253370.1">
    <property type="nucleotide sequence ID" value="NZ_CAJMWL010000002.1"/>
</dbReference>
<sequence>MLTGAAYWDHRRHGFYDPMRTLNGMYTFGRLLAPPHTGRKAGTQGNLAASAWRLTTSNTNRHAAHNAVTPSSSRQYSATTNPTIYVFTTSDGIVVSSVPRNTHIWVTFTFHSGPSSFVRGRWADEFVVIR</sequence>